<feature type="signal peptide" evidence="2">
    <location>
        <begin position="1"/>
        <end position="25"/>
    </location>
</feature>
<feature type="chain" id="PRO_5045834697" description="Lipoprotein" evidence="2">
    <location>
        <begin position="26"/>
        <end position="225"/>
    </location>
</feature>
<keyword evidence="4" id="KW-1185">Reference proteome</keyword>
<dbReference type="EMBL" id="JAFDVD010000013">
    <property type="protein sequence ID" value="MBM6401239.1"/>
    <property type="molecule type" value="Genomic_DNA"/>
</dbReference>
<evidence type="ECO:0000313" key="4">
    <source>
        <dbReference type="Proteomes" id="UP001430172"/>
    </source>
</evidence>
<comment type="caution">
    <text evidence="3">The sequence shown here is derived from an EMBL/GenBank/DDBJ whole genome shotgun (WGS) entry which is preliminary data.</text>
</comment>
<sequence>MGRMLRRAAGTALVAALATGVAGCAAGGDPAIPDDGSRTSARPSASGSPTSAPSAPPGTVLVRAERSGLRFAVPEAWEVADVATVLEAGVDEDLAAMAERMNVPASQLRAAARTIDVSAFGPSVDGFAPNVNVQGLPVEEVPSAAQLRLVTSMIGGTVESVDDVPTPVGPGRVSRYRAEIGGRSVVGRQLGIEGPSGVVLVTVTATTAAGADDVLALLQRTLTTT</sequence>
<dbReference type="PROSITE" id="PS51257">
    <property type="entry name" value="PROKAR_LIPOPROTEIN"/>
    <property type="match status" value="1"/>
</dbReference>
<dbReference type="Proteomes" id="UP001430172">
    <property type="component" value="Unassembled WGS sequence"/>
</dbReference>
<evidence type="ECO:0000313" key="3">
    <source>
        <dbReference type="EMBL" id="MBM6401239.1"/>
    </source>
</evidence>
<evidence type="ECO:0000256" key="1">
    <source>
        <dbReference type="SAM" id="MobiDB-lite"/>
    </source>
</evidence>
<organism evidence="3 4">
    <name type="scientific">Phycicoccus sonneratiae</name>
    <dbReference type="NCBI Taxonomy" id="2807628"/>
    <lineage>
        <taxon>Bacteria</taxon>
        <taxon>Bacillati</taxon>
        <taxon>Actinomycetota</taxon>
        <taxon>Actinomycetes</taxon>
        <taxon>Micrococcales</taxon>
        <taxon>Intrasporangiaceae</taxon>
        <taxon>Phycicoccus</taxon>
    </lineage>
</organism>
<protein>
    <recommendedName>
        <fullName evidence="5">Lipoprotein</fullName>
    </recommendedName>
</protein>
<dbReference type="RefSeq" id="WP_204131699.1">
    <property type="nucleotide sequence ID" value="NZ_JAFDVD010000013.1"/>
</dbReference>
<reference evidence="3" key="1">
    <citation type="submission" date="2021-02" db="EMBL/GenBank/DDBJ databases">
        <title>Phycicoccus sp. MQZ13P-5T, whole genome shotgun sequence.</title>
        <authorList>
            <person name="Tuo L."/>
        </authorList>
    </citation>
    <scope>NUCLEOTIDE SEQUENCE</scope>
    <source>
        <strain evidence="3">MQZ13P-5</strain>
    </source>
</reference>
<keyword evidence="2" id="KW-0732">Signal</keyword>
<proteinExistence type="predicted"/>
<gene>
    <name evidence="3" type="ORF">JQN70_12645</name>
</gene>
<feature type="compositionally biased region" description="Low complexity" evidence="1">
    <location>
        <begin position="38"/>
        <end position="58"/>
    </location>
</feature>
<evidence type="ECO:0008006" key="5">
    <source>
        <dbReference type="Google" id="ProtNLM"/>
    </source>
</evidence>
<accession>A0ABS2CMY4</accession>
<name>A0ABS2CMY4_9MICO</name>
<feature type="region of interest" description="Disordered" evidence="1">
    <location>
        <begin position="29"/>
        <end position="58"/>
    </location>
</feature>
<evidence type="ECO:0000256" key="2">
    <source>
        <dbReference type="SAM" id="SignalP"/>
    </source>
</evidence>